<evidence type="ECO:0000256" key="1">
    <source>
        <dbReference type="ARBA" id="ARBA00001946"/>
    </source>
</evidence>
<name>A0A382SY31_9ZZZZ</name>
<dbReference type="Pfam" id="PF00425">
    <property type="entry name" value="Chorismate_bind"/>
    <property type="match status" value="1"/>
</dbReference>
<keyword evidence="2" id="KW-0479">Metal-binding</keyword>
<dbReference type="SUPFAM" id="SSF56322">
    <property type="entry name" value="ADC synthase"/>
    <property type="match status" value="1"/>
</dbReference>
<dbReference type="InterPro" id="IPR019999">
    <property type="entry name" value="Anth_synth_I-like"/>
</dbReference>
<evidence type="ECO:0000313" key="6">
    <source>
        <dbReference type="EMBL" id="SVD13861.1"/>
    </source>
</evidence>
<dbReference type="InterPro" id="IPR005801">
    <property type="entry name" value="ADC_synthase"/>
</dbReference>
<evidence type="ECO:0000256" key="3">
    <source>
        <dbReference type="ARBA" id="ARBA00022842"/>
    </source>
</evidence>
<protein>
    <recommendedName>
        <fullName evidence="5">Chorismate-utilising enzyme C-terminal domain-containing protein</fullName>
    </recommendedName>
</protein>
<feature type="domain" description="Chorismate-utilising enzyme C-terminal" evidence="5">
    <location>
        <begin position="2"/>
        <end position="116"/>
    </location>
</feature>
<dbReference type="Gene3D" id="3.60.120.10">
    <property type="entry name" value="Anthranilate synthase"/>
    <property type="match status" value="1"/>
</dbReference>
<dbReference type="GO" id="GO:0016829">
    <property type="term" value="F:lyase activity"/>
    <property type="evidence" value="ECO:0007669"/>
    <property type="project" value="UniProtKB-KW"/>
</dbReference>
<dbReference type="EMBL" id="UINC01131883">
    <property type="protein sequence ID" value="SVD13861.1"/>
    <property type="molecule type" value="Genomic_DNA"/>
</dbReference>
<sequence length="159" mass="17148">MMTVERYSHVMHIVSNVRGRLRPEMDSVDALFACYPAGTLSGAPKIRAMEIIDELESCRRGIYGGAIGYLDFSGNLDTCIAIRTLVVKDGIAYVQAGGGIVADSKPEEEYQETVNKAMALLRAIEMAERGSITPSTATISGLQEGEEPSFLAVDNSRGD</sequence>
<proteinExistence type="predicted"/>
<keyword evidence="3" id="KW-0460">Magnesium</keyword>
<organism evidence="6">
    <name type="scientific">marine metagenome</name>
    <dbReference type="NCBI Taxonomy" id="408172"/>
    <lineage>
        <taxon>unclassified sequences</taxon>
        <taxon>metagenomes</taxon>
        <taxon>ecological metagenomes</taxon>
    </lineage>
</organism>
<dbReference type="InterPro" id="IPR015890">
    <property type="entry name" value="Chorismate_C"/>
</dbReference>
<dbReference type="GO" id="GO:0046872">
    <property type="term" value="F:metal ion binding"/>
    <property type="evidence" value="ECO:0007669"/>
    <property type="project" value="UniProtKB-KW"/>
</dbReference>
<gene>
    <name evidence="6" type="ORF">METZ01_LOCUS366715</name>
</gene>
<dbReference type="PRINTS" id="PR00095">
    <property type="entry name" value="ANTSNTHASEI"/>
</dbReference>
<dbReference type="PANTHER" id="PTHR11236:SF48">
    <property type="entry name" value="ISOCHORISMATE SYNTHASE MENF"/>
    <property type="match status" value="1"/>
</dbReference>
<evidence type="ECO:0000259" key="5">
    <source>
        <dbReference type="Pfam" id="PF00425"/>
    </source>
</evidence>
<evidence type="ECO:0000256" key="2">
    <source>
        <dbReference type="ARBA" id="ARBA00022723"/>
    </source>
</evidence>
<evidence type="ECO:0000256" key="4">
    <source>
        <dbReference type="ARBA" id="ARBA00023239"/>
    </source>
</evidence>
<comment type="cofactor">
    <cofactor evidence="1">
        <name>Mg(2+)</name>
        <dbReference type="ChEBI" id="CHEBI:18420"/>
    </cofactor>
</comment>
<reference evidence="6" key="1">
    <citation type="submission" date="2018-05" db="EMBL/GenBank/DDBJ databases">
        <authorList>
            <person name="Lanie J.A."/>
            <person name="Ng W.-L."/>
            <person name="Kazmierczak K.M."/>
            <person name="Andrzejewski T.M."/>
            <person name="Davidsen T.M."/>
            <person name="Wayne K.J."/>
            <person name="Tettelin H."/>
            <person name="Glass J.I."/>
            <person name="Rusch D."/>
            <person name="Podicherti R."/>
            <person name="Tsui H.-C.T."/>
            <person name="Winkler M.E."/>
        </authorList>
    </citation>
    <scope>NUCLEOTIDE SEQUENCE</scope>
</reference>
<keyword evidence="4" id="KW-0456">Lyase</keyword>
<dbReference type="PANTHER" id="PTHR11236">
    <property type="entry name" value="AMINOBENZOATE/ANTHRANILATE SYNTHASE"/>
    <property type="match status" value="1"/>
</dbReference>
<dbReference type="GO" id="GO:0000162">
    <property type="term" value="P:L-tryptophan biosynthetic process"/>
    <property type="evidence" value="ECO:0007669"/>
    <property type="project" value="TreeGrafter"/>
</dbReference>
<dbReference type="AlphaFoldDB" id="A0A382SY31"/>
<accession>A0A382SY31</accession>